<dbReference type="InterPro" id="IPR007396">
    <property type="entry name" value="TR_PAI2-type"/>
</dbReference>
<proteinExistence type="predicted"/>
<keyword evidence="2" id="KW-1185">Reference proteome</keyword>
<name>A0A2S8S435_9RHOB</name>
<dbReference type="Gene3D" id="2.30.110.10">
    <property type="entry name" value="Electron Transport, Fmn-binding Protein, Chain A"/>
    <property type="match status" value="1"/>
</dbReference>
<evidence type="ECO:0000313" key="1">
    <source>
        <dbReference type="EMBL" id="PQV55560.1"/>
    </source>
</evidence>
<dbReference type="EMBL" id="PVEP01000008">
    <property type="protein sequence ID" value="PQV55560.1"/>
    <property type="molecule type" value="Genomic_DNA"/>
</dbReference>
<dbReference type="Pfam" id="PF04299">
    <property type="entry name" value="FMN_bind_2"/>
    <property type="match status" value="1"/>
</dbReference>
<dbReference type="SUPFAM" id="SSF50475">
    <property type="entry name" value="FMN-binding split barrel"/>
    <property type="match status" value="1"/>
</dbReference>
<dbReference type="InterPro" id="IPR012349">
    <property type="entry name" value="Split_barrel_FMN-bd"/>
</dbReference>
<dbReference type="OrthoDB" id="9794948at2"/>
<dbReference type="Proteomes" id="UP000238338">
    <property type="component" value="Unassembled WGS sequence"/>
</dbReference>
<organism evidence="1 2">
    <name type="scientific">Albidovulum denitrificans</name>
    <dbReference type="NCBI Taxonomy" id="404881"/>
    <lineage>
        <taxon>Bacteria</taxon>
        <taxon>Pseudomonadati</taxon>
        <taxon>Pseudomonadota</taxon>
        <taxon>Alphaproteobacteria</taxon>
        <taxon>Rhodobacterales</taxon>
        <taxon>Paracoccaceae</taxon>
        <taxon>Albidovulum</taxon>
    </lineage>
</organism>
<sequence>MHPNPVYRRIPEEDVLAFARGRGFGLLLVNGPQGPLAAHVPFTLTPDGKVAEMHLVRSNAIVRALGDGLPALLAVSGPDGYISPDWYGIDDQVPTWNYIAAHLRGTLEPLPDTALRGQLDRLSEVFEARLEPKTPWTADKMPAEVLSRMMRSICAVRLTIASVDGTWKLTQNKPAAARLAAAGRLTADTPGQETAALAALMRDPPA</sequence>
<comment type="caution">
    <text evidence="1">The sequence shown here is derived from an EMBL/GenBank/DDBJ whole genome shotgun (WGS) entry which is preliminary data.</text>
</comment>
<accession>A0A2S8S435</accession>
<protein>
    <submittedName>
        <fullName evidence="1">PaiB family negative transcriptional regulator</fullName>
    </submittedName>
</protein>
<evidence type="ECO:0000313" key="2">
    <source>
        <dbReference type="Proteomes" id="UP000238338"/>
    </source>
</evidence>
<dbReference type="PANTHER" id="PTHR35802">
    <property type="entry name" value="PROTEASE SYNTHASE AND SPORULATION PROTEIN PAI 2"/>
    <property type="match status" value="1"/>
</dbReference>
<dbReference type="RefSeq" id="WP_105515889.1">
    <property type="nucleotide sequence ID" value="NZ_PVEP01000008.1"/>
</dbReference>
<reference evidence="1 2" key="1">
    <citation type="submission" date="2018-02" db="EMBL/GenBank/DDBJ databases">
        <title>Genomic Encyclopedia of Archaeal and Bacterial Type Strains, Phase II (KMG-II): from individual species to whole genera.</title>
        <authorList>
            <person name="Goeker M."/>
        </authorList>
    </citation>
    <scope>NUCLEOTIDE SEQUENCE [LARGE SCALE GENOMIC DNA]</scope>
    <source>
        <strain evidence="1 2">DSM 18921</strain>
    </source>
</reference>
<gene>
    <name evidence="1" type="ORF">LX70_03224</name>
</gene>
<dbReference type="AlphaFoldDB" id="A0A2S8S435"/>
<dbReference type="PIRSF" id="PIRSF010372">
    <property type="entry name" value="PaiB"/>
    <property type="match status" value="1"/>
</dbReference>
<dbReference type="PANTHER" id="PTHR35802:SF1">
    <property type="entry name" value="PROTEASE SYNTHASE AND SPORULATION PROTEIN PAI 2"/>
    <property type="match status" value="1"/>
</dbReference>